<comment type="caution">
    <text evidence="1">The sequence shown here is derived from an EMBL/GenBank/DDBJ whole genome shotgun (WGS) entry which is preliminary data.</text>
</comment>
<reference evidence="1" key="1">
    <citation type="submission" date="2019-06" db="EMBL/GenBank/DDBJ databases">
        <authorList>
            <person name="Zheng W."/>
        </authorList>
    </citation>
    <scope>NUCLEOTIDE SEQUENCE</scope>
    <source>
        <strain evidence="1">QDHG01</strain>
    </source>
</reference>
<dbReference type="AlphaFoldDB" id="A0A8J8T2Z2"/>
<proteinExistence type="predicted"/>
<dbReference type="EMBL" id="RRYP01008222">
    <property type="protein sequence ID" value="TNV79925.1"/>
    <property type="molecule type" value="Genomic_DNA"/>
</dbReference>
<gene>
    <name evidence="1" type="ORF">FGO68_gene6189</name>
</gene>
<keyword evidence="2" id="KW-1185">Reference proteome</keyword>
<accession>A0A8J8T2Z2</accession>
<protein>
    <submittedName>
        <fullName evidence="1">Uncharacterized protein</fullName>
    </submittedName>
</protein>
<evidence type="ECO:0000313" key="1">
    <source>
        <dbReference type="EMBL" id="TNV79925.1"/>
    </source>
</evidence>
<sequence length="92" mass="10911">MQILSLNSFSLYIPSHYFQPEFDIQSFVLVNLFQSLIQKAMVAQISQCLLIIICERLSMHFRYSSYLTFWAFNSLNIAHSLIYMLQPIHQQF</sequence>
<organism evidence="1 2">
    <name type="scientific">Halteria grandinella</name>
    <dbReference type="NCBI Taxonomy" id="5974"/>
    <lineage>
        <taxon>Eukaryota</taxon>
        <taxon>Sar</taxon>
        <taxon>Alveolata</taxon>
        <taxon>Ciliophora</taxon>
        <taxon>Intramacronucleata</taxon>
        <taxon>Spirotrichea</taxon>
        <taxon>Stichotrichia</taxon>
        <taxon>Sporadotrichida</taxon>
        <taxon>Halteriidae</taxon>
        <taxon>Halteria</taxon>
    </lineage>
</organism>
<evidence type="ECO:0000313" key="2">
    <source>
        <dbReference type="Proteomes" id="UP000785679"/>
    </source>
</evidence>
<dbReference type="Proteomes" id="UP000785679">
    <property type="component" value="Unassembled WGS sequence"/>
</dbReference>
<name>A0A8J8T2Z2_HALGN</name>